<dbReference type="CDD" id="cd07067">
    <property type="entry name" value="HP_PGM_like"/>
    <property type="match status" value="1"/>
</dbReference>
<dbReference type="InterPro" id="IPR013078">
    <property type="entry name" value="His_Pase_superF_clade-1"/>
</dbReference>
<evidence type="ECO:0000313" key="1">
    <source>
        <dbReference type="EMBL" id="MBD9700202.1"/>
    </source>
</evidence>
<organism evidence="1 2">
    <name type="scientific">Flavimobilis rhizosphaerae</name>
    <dbReference type="NCBI Taxonomy" id="2775421"/>
    <lineage>
        <taxon>Bacteria</taxon>
        <taxon>Bacillati</taxon>
        <taxon>Actinomycetota</taxon>
        <taxon>Actinomycetes</taxon>
        <taxon>Micrococcales</taxon>
        <taxon>Jonesiaceae</taxon>
        <taxon>Flavimobilis</taxon>
    </lineage>
</organism>
<dbReference type="InterPro" id="IPR029033">
    <property type="entry name" value="His_PPase_superfam"/>
</dbReference>
<accession>A0ABR9DSV0</accession>
<gene>
    <name evidence="1" type="ORF">IGS67_12005</name>
</gene>
<proteinExistence type="predicted"/>
<protein>
    <submittedName>
        <fullName evidence="1">Histidine phosphatase family protein</fullName>
    </submittedName>
</protein>
<dbReference type="Proteomes" id="UP000642107">
    <property type="component" value="Unassembled WGS sequence"/>
</dbReference>
<sequence length="219" mass="22533">MRRGASTGEPATFVVVRHGRTAGTEAGLWTGGTQPGPGLSSGGRIDAARAADLVARIGRDRWADLPRVSEILASPTVRTQETAAAIGRRLGLHVATEPDLREVDLGAWDGLTGEQIDALVPGAVRTWHAEGTLAAPDGESPAEVAERVDALLARLVPGREGRAAVLVGHTIVVRSVVASVLGLPASSISRVRIPPGGVVIVRRWADGVGELVASGVVPG</sequence>
<comment type="caution">
    <text evidence="1">The sequence shown here is derived from an EMBL/GenBank/DDBJ whole genome shotgun (WGS) entry which is preliminary data.</text>
</comment>
<dbReference type="PANTHER" id="PTHR48100">
    <property type="entry name" value="BROAD-SPECIFICITY PHOSPHATASE YOR283W-RELATED"/>
    <property type="match status" value="1"/>
</dbReference>
<reference evidence="1 2" key="1">
    <citation type="submission" date="2020-09" db="EMBL/GenBank/DDBJ databases">
        <title>Flavimobilis rhizosphaerae sp. nov., isolated from rhizosphere soil of Spartina alterniflora.</title>
        <authorList>
            <person name="Hanqin C."/>
        </authorList>
    </citation>
    <scope>NUCLEOTIDE SEQUENCE [LARGE SCALE GENOMIC DNA]</scope>
    <source>
        <strain evidence="1 2">GY 10621</strain>
    </source>
</reference>
<dbReference type="EMBL" id="JACZDF010000007">
    <property type="protein sequence ID" value="MBD9700202.1"/>
    <property type="molecule type" value="Genomic_DNA"/>
</dbReference>
<dbReference type="Gene3D" id="3.40.50.1240">
    <property type="entry name" value="Phosphoglycerate mutase-like"/>
    <property type="match status" value="1"/>
</dbReference>
<dbReference type="PANTHER" id="PTHR48100:SF62">
    <property type="entry name" value="GLUCOSYL-3-PHOSPHOGLYCERATE PHOSPHATASE"/>
    <property type="match status" value="1"/>
</dbReference>
<evidence type="ECO:0000313" key="2">
    <source>
        <dbReference type="Proteomes" id="UP000642107"/>
    </source>
</evidence>
<keyword evidence="2" id="KW-1185">Reference proteome</keyword>
<dbReference type="SUPFAM" id="SSF53254">
    <property type="entry name" value="Phosphoglycerate mutase-like"/>
    <property type="match status" value="1"/>
</dbReference>
<dbReference type="Pfam" id="PF00300">
    <property type="entry name" value="His_Phos_1"/>
    <property type="match status" value="1"/>
</dbReference>
<name>A0ABR9DSV0_9MICO</name>
<dbReference type="SMART" id="SM00855">
    <property type="entry name" value="PGAM"/>
    <property type="match status" value="1"/>
</dbReference>
<dbReference type="InterPro" id="IPR050275">
    <property type="entry name" value="PGM_Phosphatase"/>
</dbReference>